<name>A0A4Z0Q0L0_9BACT</name>
<dbReference type="AlphaFoldDB" id="A0A4Z0Q0L0"/>
<organism evidence="1 2">
    <name type="scientific">Hymenobacter metallicola</name>
    <dbReference type="NCBI Taxonomy" id="2563114"/>
    <lineage>
        <taxon>Bacteria</taxon>
        <taxon>Pseudomonadati</taxon>
        <taxon>Bacteroidota</taxon>
        <taxon>Cytophagia</taxon>
        <taxon>Cytophagales</taxon>
        <taxon>Hymenobacteraceae</taxon>
        <taxon>Hymenobacter</taxon>
    </lineage>
</organism>
<keyword evidence="2" id="KW-1185">Reference proteome</keyword>
<dbReference type="RefSeq" id="WP_135397258.1">
    <property type="nucleotide sequence ID" value="NZ_SRMB01000004.1"/>
</dbReference>
<accession>A0A4Z0Q0L0</accession>
<proteinExistence type="predicted"/>
<comment type="caution">
    <text evidence="1">The sequence shown here is derived from an EMBL/GenBank/DDBJ whole genome shotgun (WGS) entry which is preliminary data.</text>
</comment>
<gene>
    <name evidence="1" type="ORF">E5K02_20125</name>
</gene>
<reference evidence="1 2" key="1">
    <citation type="submission" date="2019-04" db="EMBL/GenBank/DDBJ databases">
        <authorList>
            <person name="Feng G."/>
            <person name="Zhang J."/>
            <person name="Zhu H."/>
        </authorList>
    </citation>
    <scope>NUCLEOTIDE SEQUENCE [LARGE SCALE GENOMIC DNA]</scope>
    <source>
        <strain evidence="1 2">9PBR-1</strain>
    </source>
</reference>
<dbReference type="OrthoDB" id="9815193at2"/>
<evidence type="ECO:0000313" key="1">
    <source>
        <dbReference type="EMBL" id="TGE23497.1"/>
    </source>
</evidence>
<dbReference type="EMBL" id="SRMB01000004">
    <property type="protein sequence ID" value="TGE23497.1"/>
    <property type="molecule type" value="Genomic_DNA"/>
</dbReference>
<dbReference type="Proteomes" id="UP000298471">
    <property type="component" value="Unassembled WGS sequence"/>
</dbReference>
<evidence type="ECO:0000313" key="2">
    <source>
        <dbReference type="Proteomes" id="UP000298471"/>
    </source>
</evidence>
<evidence type="ECO:0008006" key="3">
    <source>
        <dbReference type="Google" id="ProtNLM"/>
    </source>
</evidence>
<sequence length="295" mass="32747">MKENNNSAAEGASNPAAAGKGICGIIMSMSGSEHYTENHWKHIQAIIEDAASEAGFKARIVSVNENQGILQSNIVTNLFHDEIVVCDVSNQNPNVMLELGMRIAFGKPFVVIKDTKTNFASDIRVVIHEQYDKDMLYPEAKAFKARLTELIKAESTAASQPNYKSFLSTFRVKEIEVSEVEVQKVSFAEALAGLIRSVDEMKVDINDLKRGGISEFPQQTLPSLSDEMKGFIKFHIERQKAIKPDEPINLTEVLEFFRKTLSTPERPMSNGLIKEVVRYVLSLGVGDVVWAKPSA</sequence>
<protein>
    <recommendedName>
        <fullName evidence="3">CD-NTase-associated protein 12/Pycsar effector protein TIR domain-containing protein</fullName>
    </recommendedName>
</protein>